<name>A0A7S3L357_9STRA</name>
<evidence type="ECO:0000313" key="1">
    <source>
        <dbReference type="EMBL" id="CAE0405311.1"/>
    </source>
</evidence>
<reference evidence="1" key="1">
    <citation type="submission" date="2021-01" db="EMBL/GenBank/DDBJ databases">
        <authorList>
            <person name="Corre E."/>
            <person name="Pelletier E."/>
            <person name="Niang G."/>
            <person name="Scheremetjew M."/>
            <person name="Finn R."/>
            <person name="Kale V."/>
            <person name="Holt S."/>
            <person name="Cochrane G."/>
            <person name="Meng A."/>
            <person name="Brown T."/>
            <person name="Cohen L."/>
        </authorList>
    </citation>
    <scope>NUCLEOTIDE SEQUENCE</scope>
    <source>
        <strain evidence="1">CCMP127</strain>
    </source>
</reference>
<dbReference type="EMBL" id="HBIM01003879">
    <property type="protein sequence ID" value="CAE0405311.1"/>
    <property type="molecule type" value="Transcribed_RNA"/>
</dbReference>
<accession>A0A7S3L357</accession>
<dbReference type="AlphaFoldDB" id="A0A7S3L357"/>
<protein>
    <submittedName>
        <fullName evidence="1">Uncharacterized protein</fullName>
    </submittedName>
</protein>
<proteinExistence type="predicted"/>
<organism evidence="1">
    <name type="scientific">Amphora coffeiformis</name>
    <dbReference type="NCBI Taxonomy" id="265554"/>
    <lineage>
        <taxon>Eukaryota</taxon>
        <taxon>Sar</taxon>
        <taxon>Stramenopiles</taxon>
        <taxon>Ochrophyta</taxon>
        <taxon>Bacillariophyta</taxon>
        <taxon>Bacillariophyceae</taxon>
        <taxon>Bacillariophycidae</taxon>
        <taxon>Thalassiophysales</taxon>
        <taxon>Catenulaceae</taxon>
        <taxon>Amphora</taxon>
    </lineage>
</organism>
<sequence length="294" mass="32817">MYPIRYLLQCAYMVPVDLQAGFDFGPSCFYGERMYFLAAVGVVVIMDAEPKAVDLHYTKQAEGGFLTPSYSYIFDKLWYCATNNKNNDNNGKGYLVLKHHINFRRGYKILVMDLSQTNKDVGRGDSKTGIAHRRITPTDTFHAEDGRIRGQILVSDRDSLIFFVGTLDGSLSIESYDMTGHLVASARRVAGVGGIRGAQTSSVVTHDKLVVVYHTEEGNDDVTDYGFGIYVFGCHDLSFCGYTPLFCKYGIYGTRISENWISYRRLGTQNDFALRLTGGNVGQAIALKRCLDYG</sequence>
<gene>
    <name evidence="1" type="ORF">ACOF00016_LOCUS3339</name>
</gene>